<dbReference type="InterPro" id="IPR011335">
    <property type="entry name" value="Restrct_endonuc-II-like"/>
</dbReference>
<dbReference type="InterPro" id="IPR011856">
    <property type="entry name" value="tRNA_endonuc-like_dom_sf"/>
</dbReference>
<keyword evidence="2" id="KW-0812">Transmembrane</keyword>
<protein>
    <submittedName>
        <fullName evidence="5">Restriction endonuclease</fullName>
        <ecNumber evidence="5">3.1.21.-</ecNumber>
    </submittedName>
</protein>
<keyword evidence="5" id="KW-0540">Nuclease</keyword>
<dbReference type="PANTHER" id="PTHR30015:SF7">
    <property type="entry name" value="TYPE IV METHYL-DIRECTED RESTRICTION ENZYME ECOKMRR"/>
    <property type="match status" value="1"/>
</dbReference>
<evidence type="ECO:0000259" key="4">
    <source>
        <dbReference type="Pfam" id="PF04471"/>
    </source>
</evidence>
<accession>A0ABT4H202</accession>
<organism evidence="5 6">
    <name type="scientific">Paenibacillus alvei</name>
    <name type="common">Bacillus alvei</name>
    <dbReference type="NCBI Taxonomy" id="44250"/>
    <lineage>
        <taxon>Bacteria</taxon>
        <taxon>Bacillati</taxon>
        <taxon>Bacillota</taxon>
        <taxon>Bacilli</taxon>
        <taxon>Bacillales</taxon>
        <taxon>Paenibacillaceae</taxon>
        <taxon>Paenibacillus</taxon>
    </lineage>
</organism>
<dbReference type="SUPFAM" id="SSF57783">
    <property type="entry name" value="Zinc beta-ribbon"/>
    <property type="match status" value="1"/>
</dbReference>
<dbReference type="Gene3D" id="3.40.1350.10">
    <property type="match status" value="1"/>
</dbReference>
<dbReference type="GO" id="GO:0004519">
    <property type="term" value="F:endonuclease activity"/>
    <property type="evidence" value="ECO:0007669"/>
    <property type="project" value="UniProtKB-KW"/>
</dbReference>
<comment type="caution">
    <text evidence="5">The sequence shown here is derived from an EMBL/GenBank/DDBJ whole genome shotgun (WGS) entry which is preliminary data.</text>
</comment>
<reference evidence="5 6" key="1">
    <citation type="submission" date="2022-05" db="EMBL/GenBank/DDBJ databases">
        <title>Genome Sequencing of Bee-Associated Microbes.</title>
        <authorList>
            <person name="Dunlap C."/>
        </authorList>
    </citation>
    <scope>NUCLEOTIDE SEQUENCE [LARGE SCALE GENOMIC DNA]</scope>
    <source>
        <strain evidence="5 6">NRRL B-04010</strain>
    </source>
</reference>
<dbReference type="GO" id="GO:0016787">
    <property type="term" value="F:hydrolase activity"/>
    <property type="evidence" value="ECO:0007669"/>
    <property type="project" value="UniProtKB-KW"/>
</dbReference>
<feature type="region of interest" description="Disordered" evidence="1">
    <location>
        <begin position="31"/>
        <end position="50"/>
    </location>
</feature>
<name>A0ABT4H202_PAEAL</name>
<dbReference type="InterPro" id="IPR013498">
    <property type="entry name" value="Topo_IA_Znf"/>
</dbReference>
<evidence type="ECO:0000313" key="5">
    <source>
        <dbReference type="EMBL" id="MCY9762965.1"/>
    </source>
</evidence>
<keyword evidence="6" id="KW-1185">Reference proteome</keyword>
<keyword evidence="5" id="KW-0255">Endonuclease</keyword>
<evidence type="ECO:0000259" key="3">
    <source>
        <dbReference type="Pfam" id="PF01396"/>
    </source>
</evidence>
<dbReference type="SUPFAM" id="SSF52980">
    <property type="entry name" value="Restriction endonuclease-like"/>
    <property type="match status" value="1"/>
</dbReference>
<dbReference type="Pfam" id="PF01396">
    <property type="entry name" value="Zn_ribbon_Top1"/>
    <property type="match status" value="1"/>
</dbReference>
<proteinExistence type="predicted"/>
<dbReference type="PANTHER" id="PTHR30015">
    <property type="entry name" value="MRR RESTRICTION SYSTEM PROTEIN"/>
    <property type="match status" value="1"/>
</dbReference>
<gene>
    <name evidence="5" type="ORF">M5X12_20725</name>
</gene>
<dbReference type="Proteomes" id="UP001527181">
    <property type="component" value="Unassembled WGS sequence"/>
</dbReference>
<feature type="domain" description="Restriction endonuclease type IV Mrr" evidence="4">
    <location>
        <begin position="67"/>
        <end position="172"/>
    </location>
</feature>
<dbReference type="InterPro" id="IPR007560">
    <property type="entry name" value="Restrct_endonuc_IV_Mrr"/>
</dbReference>
<dbReference type="EMBL" id="JAMDNP010000046">
    <property type="protein sequence ID" value="MCY9762965.1"/>
    <property type="molecule type" value="Genomic_DNA"/>
</dbReference>
<dbReference type="Gene3D" id="3.30.65.10">
    <property type="entry name" value="Bacterial Topoisomerase I, domain 1"/>
    <property type="match status" value="1"/>
</dbReference>
<feature type="transmembrane region" description="Helical" evidence="2">
    <location>
        <begin position="6"/>
        <end position="26"/>
    </location>
</feature>
<keyword evidence="2" id="KW-0472">Membrane</keyword>
<feature type="domain" description="DNA topoisomerase type IA zn finger" evidence="3">
    <location>
        <begin position="222"/>
        <end position="252"/>
    </location>
</feature>
<dbReference type="RefSeq" id="WP_268600058.1">
    <property type="nucleotide sequence ID" value="NZ_JAKOBS010000005.1"/>
</dbReference>
<dbReference type="EC" id="3.1.21.-" evidence="5"/>
<evidence type="ECO:0000256" key="2">
    <source>
        <dbReference type="SAM" id="Phobius"/>
    </source>
</evidence>
<sequence length="253" mass="27943">MGNNEWMLIAVVVIAILLGISIMAALQGKKSPKKNGRASQNRTKRGTINRASTRCREDEAILSSKLEDLTGVEFERLLALYFRDQGYGVTEVGVGGSDGGVDLVITDRRGEKTAVQAKCYASHHKVPVQTVRELVGAKRNHDCILSLLVTTSDLTGPAKKEAEQFKVDYWHGALTEQKLRSWGKWNPGKRTSKKSRQEIETAKAEWKKGSKESAATASKTCTCGSPMVRRKSKQGQAFWGCSTYPKCRHTQSI</sequence>
<dbReference type="Pfam" id="PF04471">
    <property type="entry name" value="Mrr_cat"/>
    <property type="match status" value="1"/>
</dbReference>
<evidence type="ECO:0000256" key="1">
    <source>
        <dbReference type="SAM" id="MobiDB-lite"/>
    </source>
</evidence>
<dbReference type="InterPro" id="IPR052906">
    <property type="entry name" value="Type_IV_Methyl-Rstrct_Enzyme"/>
</dbReference>
<evidence type="ECO:0000313" key="6">
    <source>
        <dbReference type="Proteomes" id="UP001527181"/>
    </source>
</evidence>
<keyword evidence="5" id="KW-0378">Hydrolase</keyword>
<feature type="compositionally biased region" description="Basic residues" evidence="1">
    <location>
        <begin position="31"/>
        <end position="47"/>
    </location>
</feature>
<keyword evidence="2" id="KW-1133">Transmembrane helix</keyword>